<dbReference type="HOGENOM" id="CLU_029722_0_0_1"/>
<dbReference type="GO" id="GO:0016020">
    <property type="term" value="C:membrane"/>
    <property type="evidence" value="ECO:0007669"/>
    <property type="project" value="TreeGrafter"/>
</dbReference>
<proteinExistence type="inferred from homology"/>
<feature type="region of interest" description="Disordered" evidence="3">
    <location>
        <begin position="156"/>
        <end position="203"/>
    </location>
</feature>
<dbReference type="Proteomes" id="UP000008370">
    <property type="component" value="Unassembled WGS sequence"/>
</dbReference>
<dbReference type="Gene3D" id="3.30.70.3490">
    <property type="match status" value="1"/>
</dbReference>
<dbReference type="GO" id="GO:0005829">
    <property type="term" value="C:cytosol"/>
    <property type="evidence" value="ECO:0007669"/>
    <property type="project" value="TreeGrafter"/>
</dbReference>
<dbReference type="InterPro" id="IPR037239">
    <property type="entry name" value="OSBP_sf"/>
</dbReference>
<dbReference type="KEGG" id="pco:PHACADRAFT_254378"/>
<name>K5V322_PHACS</name>
<dbReference type="AlphaFoldDB" id="K5V322"/>
<accession>K5V322</accession>
<dbReference type="InterPro" id="IPR018494">
    <property type="entry name" value="Oxysterol-bd_CS"/>
</dbReference>
<dbReference type="InParanoid" id="K5V322"/>
<keyword evidence="5" id="KW-1185">Reference proteome</keyword>
<organism evidence="4 5">
    <name type="scientific">Phanerochaete carnosa (strain HHB-10118-sp)</name>
    <name type="common">White-rot fungus</name>
    <name type="synonym">Peniophora carnosa</name>
    <dbReference type="NCBI Taxonomy" id="650164"/>
    <lineage>
        <taxon>Eukaryota</taxon>
        <taxon>Fungi</taxon>
        <taxon>Dikarya</taxon>
        <taxon>Basidiomycota</taxon>
        <taxon>Agaricomycotina</taxon>
        <taxon>Agaricomycetes</taxon>
        <taxon>Polyporales</taxon>
        <taxon>Phanerochaetaceae</taxon>
        <taxon>Phanerochaete</taxon>
    </lineage>
</organism>
<protein>
    <recommendedName>
        <fullName evidence="6">Oxysterol-binding protein</fullName>
    </recommendedName>
</protein>
<evidence type="ECO:0000256" key="1">
    <source>
        <dbReference type="ARBA" id="ARBA00008842"/>
    </source>
</evidence>
<sequence>MSTPNDEIDTSEPPVSVPDTGDAGDSGKLKMIVSLVKKCFGVKDIASMRLSLPASLLEPIPNLEYWHYLDRPDLFAAINDSDDAFERMIAVLRFAFSKDLKFIHGKVCKPYNSVIGEHFRAHWDVLPVSYPEGSRLQMPVQRLYLAPAAAESVYSTADSSSVKSGTSGTSGLSRKTGSPRSANGRLSNSTVSGVGTPTNSTPATSAIEEQIEAELEQLTLDPNAPQKILSASERERLKGLPGNVSTSSVQLIEEDSPVTSPMITDGEPRRLRTLYLTEQISHHPPVSAYHAVCPTRRVSMCGIDQISAKVSGTTVRVAPGTHNKGIFLRVEDRISEDGKPERYHMSHPPAHVNGILRGSFYITVSESTYVTCTDGPGWIVPGGKDKGKRVGLRSIIDYREESWIGKANFALDAVVHTYDLDNLEEAQAWTKVKHVSKERIVATFVGSWRHLIRYKLNSAFFPAKSGSTLSLPADEWVPLIDLSMLYPIPKLVRDLDKQEEKESRRMWQNVTDRLLRKEYSEANKFKQAIEQRQREEEAGRKQRGEKYVPKYFIWDVESGMPALTEAGEKALAEEMTEQAIHSL</sequence>
<feature type="compositionally biased region" description="Low complexity" evidence="3">
    <location>
        <begin position="156"/>
        <end position="178"/>
    </location>
</feature>
<dbReference type="InterPro" id="IPR000648">
    <property type="entry name" value="Oxysterol-bd"/>
</dbReference>
<dbReference type="RefSeq" id="XP_007394790.1">
    <property type="nucleotide sequence ID" value="XM_007394728.1"/>
</dbReference>
<dbReference type="Pfam" id="PF01237">
    <property type="entry name" value="Oxysterol_BP"/>
    <property type="match status" value="2"/>
</dbReference>
<dbReference type="PROSITE" id="PS01013">
    <property type="entry name" value="OSBP"/>
    <property type="match status" value="1"/>
</dbReference>
<dbReference type="GeneID" id="18916057"/>
<comment type="similarity">
    <text evidence="1 2">Belongs to the OSBP family.</text>
</comment>
<evidence type="ECO:0000256" key="2">
    <source>
        <dbReference type="RuleBase" id="RU003844"/>
    </source>
</evidence>
<evidence type="ECO:0000313" key="4">
    <source>
        <dbReference type="EMBL" id="EKM56961.1"/>
    </source>
</evidence>
<dbReference type="GO" id="GO:0032934">
    <property type="term" value="F:sterol binding"/>
    <property type="evidence" value="ECO:0007669"/>
    <property type="project" value="TreeGrafter"/>
</dbReference>
<feature type="compositionally biased region" description="Polar residues" evidence="3">
    <location>
        <begin position="179"/>
        <end position="203"/>
    </location>
</feature>
<dbReference type="Gene3D" id="2.40.160.120">
    <property type="match status" value="1"/>
</dbReference>
<dbReference type="FunCoup" id="K5V322">
    <property type="interactions" value="9"/>
</dbReference>
<dbReference type="PANTHER" id="PTHR10972:SF212">
    <property type="entry name" value="OXYSTEROL-BINDING PROTEIN-LIKE PROTEIN 1"/>
    <property type="match status" value="1"/>
</dbReference>
<reference evidence="4 5" key="1">
    <citation type="journal article" date="2012" name="BMC Genomics">
        <title>Comparative genomics of the white-rot fungi, Phanerochaete carnosa and P. chrysosporium, to elucidate the genetic basis of the distinct wood types they colonize.</title>
        <authorList>
            <person name="Suzuki H."/>
            <person name="MacDonald J."/>
            <person name="Syed K."/>
            <person name="Salamov A."/>
            <person name="Hori C."/>
            <person name="Aerts A."/>
            <person name="Henrissat B."/>
            <person name="Wiebenga A."/>
            <person name="vanKuyk P.A."/>
            <person name="Barry K."/>
            <person name="Lindquist E."/>
            <person name="LaButti K."/>
            <person name="Lapidus A."/>
            <person name="Lucas S."/>
            <person name="Coutinho P."/>
            <person name="Gong Y."/>
            <person name="Samejima M."/>
            <person name="Mahadevan R."/>
            <person name="Abou-Zaid M."/>
            <person name="de Vries R.P."/>
            <person name="Igarashi K."/>
            <person name="Yadav J.S."/>
            <person name="Grigoriev I.V."/>
            <person name="Master E.R."/>
        </authorList>
    </citation>
    <scope>NUCLEOTIDE SEQUENCE [LARGE SCALE GENOMIC DNA]</scope>
    <source>
        <strain evidence="4 5">HHB-10118-sp</strain>
    </source>
</reference>
<evidence type="ECO:0000313" key="5">
    <source>
        <dbReference type="Proteomes" id="UP000008370"/>
    </source>
</evidence>
<dbReference type="EMBL" id="JH930471">
    <property type="protein sequence ID" value="EKM56961.1"/>
    <property type="molecule type" value="Genomic_DNA"/>
</dbReference>
<evidence type="ECO:0008006" key="6">
    <source>
        <dbReference type="Google" id="ProtNLM"/>
    </source>
</evidence>
<feature type="compositionally biased region" description="Acidic residues" evidence="3">
    <location>
        <begin position="1"/>
        <end position="10"/>
    </location>
</feature>
<evidence type="ECO:0000256" key="3">
    <source>
        <dbReference type="SAM" id="MobiDB-lite"/>
    </source>
</evidence>
<dbReference type="SUPFAM" id="SSF144000">
    <property type="entry name" value="Oxysterol-binding protein-like"/>
    <property type="match status" value="1"/>
</dbReference>
<feature type="non-terminal residue" evidence="4">
    <location>
        <position position="1"/>
    </location>
</feature>
<dbReference type="OrthoDB" id="48057at2759"/>
<dbReference type="PANTHER" id="PTHR10972">
    <property type="entry name" value="OXYSTEROL-BINDING PROTEIN-RELATED"/>
    <property type="match status" value="1"/>
</dbReference>
<feature type="region of interest" description="Disordered" evidence="3">
    <location>
        <begin position="1"/>
        <end position="23"/>
    </location>
</feature>
<gene>
    <name evidence="4" type="ORF">PHACADRAFT_254378</name>
</gene>